<dbReference type="Gene3D" id="1.10.600.10">
    <property type="entry name" value="Farnesyl Diphosphate Synthase"/>
    <property type="match status" value="1"/>
</dbReference>
<dbReference type="InterPro" id="IPR033749">
    <property type="entry name" value="Polyprenyl_synt_CS"/>
</dbReference>
<dbReference type="Pfam" id="PF00348">
    <property type="entry name" value="polyprenyl_synt"/>
    <property type="match status" value="1"/>
</dbReference>
<sequence>MQGPALDELEEKVVKRICTAEPSVSGEPREHHSSKLGTVHTLGARSGRELSPQTRSTGADLGRATDCIADQLNLVARRLHEILVTGCSFDPIYRHVLATPGKRIRAGLGLACFRLQPSAATVSPAEAIDLACAIEMFHESSLIHDDICDGSLLRRGARSVPAAFGVRIAARAGFHLAGTALQILARVVADNPAVFARVGEDPAITYLDQLSELSFGQLIETLPPAIDDSVLRRHYERVAGAKTGTLFRLACSYGGTAGGVDADGLRALMRYADQLALAFQIMDDVCDVEGGPSLGKKSCGDLDRRVPTWPVIEWLAMRPGSRELWLSELTPSGVLQAELVRSGATLAARAVAVHAAEAACRALDVFPPSVARDHLRELTVRVVSR</sequence>
<dbReference type="AlphaFoldDB" id="A0A1V3WHA9"/>
<proteinExistence type="inferred from homology"/>
<keyword evidence="4 7" id="KW-0808">Transferase</keyword>
<dbReference type="PANTHER" id="PTHR12001:SF69">
    <property type="entry name" value="ALL TRANS-POLYPRENYL-DIPHOSPHATE SYNTHASE PDSS1"/>
    <property type="match status" value="1"/>
</dbReference>
<comment type="caution">
    <text evidence="8">The sequence shown here is derived from an EMBL/GenBank/DDBJ whole genome shotgun (WGS) entry which is preliminary data.</text>
</comment>
<evidence type="ECO:0000256" key="5">
    <source>
        <dbReference type="ARBA" id="ARBA00022723"/>
    </source>
</evidence>
<reference evidence="8 9" key="1">
    <citation type="submission" date="2017-02" db="EMBL/GenBank/DDBJ databases">
        <title>Complete genome sequences of Mycobacterium kansasii strains isolated from rhesus macaques.</title>
        <authorList>
            <person name="Panda A."/>
            <person name="Nagaraj S."/>
            <person name="Zhao X."/>
            <person name="Tettelin H."/>
            <person name="Detolla L.J."/>
        </authorList>
    </citation>
    <scope>NUCLEOTIDE SEQUENCE [LARGE SCALE GENOMIC DNA]</scope>
    <source>
        <strain evidence="8 9">11-3469</strain>
    </source>
</reference>
<dbReference type="PANTHER" id="PTHR12001">
    <property type="entry name" value="GERANYLGERANYL PYROPHOSPHATE SYNTHASE"/>
    <property type="match status" value="1"/>
</dbReference>
<dbReference type="GO" id="GO:0004659">
    <property type="term" value="F:prenyltransferase activity"/>
    <property type="evidence" value="ECO:0007669"/>
    <property type="project" value="InterPro"/>
</dbReference>
<dbReference type="Proteomes" id="UP000188532">
    <property type="component" value="Unassembled WGS sequence"/>
</dbReference>
<evidence type="ECO:0000256" key="4">
    <source>
        <dbReference type="ARBA" id="ARBA00022679"/>
    </source>
</evidence>
<dbReference type="EMBL" id="MVBN01000010">
    <property type="protein sequence ID" value="OOK66158.1"/>
    <property type="molecule type" value="Genomic_DNA"/>
</dbReference>
<dbReference type="GO" id="GO:0008299">
    <property type="term" value="P:isoprenoid biosynthetic process"/>
    <property type="evidence" value="ECO:0007669"/>
    <property type="project" value="InterPro"/>
</dbReference>
<evidence type="ECO:0000256" key="3">
    <source>
        <dbReference type="ARBA" id="ARBA00006706"/>
    </source>
</evidence>
<protein>
    <submittedName>
        <fullName evidence="8">Polyprenyl synthetase family protein</fullName>
    </submittedName>
</protein>
<evidence type="ECO:0000313" key="9">
    <source>
        <dbReference type="Proteomes" id="UP000188532"/>
    </source>
</evidence>
<name>A0A1V3WHA9_MYCKA</name>
<accession>A0A1V3WHA9</accession>
<dbReference type="SFLD" id="SFLDS00005">
    <property type="entry name" value="Isoprenoid_Synthase_Type_I"/>
    <property type="match status" value="1"/>
</dbReference>
<comment type="cofactor">
    <cofactor evidence="1">
        <name>Mg(2+)</name>
        <dbReference type="ChEBI" id="CHEBI:18420"/>
    </cofactor>
</comment>
<keyword evidence="6" id="KW-0460">Magnesium</keyword>
<evidence type="ECO:0000313" key="8">
    <source>
        <dbReference type="EMBL" id="OOK66158.1"/>
    </source>
</evidence>
<gene>
    <name evidence="8" type="ORF">BZL29_7525</name>
</gene>
<organism evidence="8 9">
    <name type="scientific">Mycobacterium kansasii</name>
    <dbReference type="NCBI Taxonomy" id="1768"/>
    <lineage>
        <taxon>Bacteria</taxon>
        <taxon>Bacillati</taxon>
        <taxon>Actinomycetota</taxon>
        <taxon>Actinomycetes</taxon>
        <taxon>Mycobacteriales</taxon>
        <taxon>Mycobacteriaceae</taxon>
        <taxon>Mycobacterium</taxon>
    </lineage>
</organism>
<evidence type="ECO:0000256" key="1">
    <source>
        <dbReference type="ARBA" id="ARBA00001946"/>
    </source>
</evidence>
<dbReference type="PROSITE" id="PS00723">
    <property type="entry name" value="POLYPRENYL_SYNTHASE_1"/>
    <property type="match status" value="1"/>
</dbReference>
<dbReference type="GO" id="GO:0046872">
    <property type="term" value="F:metal ion binding"/>
    <property type="evidence" value="ECO:0007669"/>
    <property type="project" value="UniProtKB-KW"/>
</dbReference>
<evidence type="ECO:0000256" key="7">
    <source>
        <dbReference type="RuleBase" id="RU004466"/>
    </source>
</evidence>
<dbReference type="SUPFAM" id="SSF48576">
    <property type="entry name" value="Terpenoid synthases"/>
    <property type="match status" value="1"/>
</dbReference>
<dbReference type="InterPro" id="IPR000092">
    <property type="entry name" value="Polyprenyl_synt"/>
</dbReference>
<evidence type="ECO:0000256" key="6">
    <source>
        <dbReference type="ARBA" id="ARBA00022842"/>
    </source>
</evidence>
<dbReference type="InterPro" id="IPR008949">
    <property type="entry name" value="Isoprenoid_synthase_dom_sf"/>
</dbReference>
<comment type="similarity">
    <text evidence="3 7">Belongs to the FPP/GGPP synthase family.</text>
</comment>
<comment type="pathway">
    <text evidence="2">Isoprenoid biosynthesis.</text>
</comment>
<evidence type="ECO:0000256" key="2">
    <source>
        <dbReference type="ARBA" id="ARBA00005128"/>
    </source>
</evidence>
<dbReference type="STRING" id="1768.B1T50_26225"/>
<keyword evidence="5" id="KW-0479">Metal-binding</keyword>